<feature type="domain" description="HTH arsR-type" evidence="2">
    <location>
        <begin position="1"/>
        <end position="92"/>
    </location>
</feature>
<dbReference type="PRINTS" id="PR00778">
    <property type="entry name" value="HTHARSR"/>
</dbReference>
<dbReference type="EMBL" id="CP095073">
    <property type="protein sequence ID" value="UOQ44951.1"/>
    <property type="molecule type" value="Genomic_DNA"/>
</dbReference>
<dbReference type="SUPFAM" id="SSF46785">
    <property type="entry name" value="Winged helix' DNA-binding domain"/>
    <property type="match status" value="1"/>
</dbReference>
<proteinExistence type="predicted"/>
<dbReference type="InterPro" id="IPR036388">
    <property type="entry name" value="WH-like_DNA-bd_sf"/>
</dbReference>
<evidence type="ECO:0000259" key="2">
    <source>
        <dbReference type="PROSITE" id="PS50987"/>
    </source>
</evidence>
<evidence type="ECO:0000256" key="1">
    <source>
        <dbReference type="ARBA" id="ARBA00023125"/>
    </source>
</evidence>
<dbReference type="SMART" id="SM00418">
    <property type="entry name" value="HTH_ARSR"/>
    <property type="match status" value="1"/>
</dbReference>
<gene>
    <name evidence="3" type="ORF">MUN89_03090</name>
</gene>
<keyword evidence="4" id="KW-1185">Reference proteome</keyword>
<dbReference type="InterPro" id="IPR011991">
    <property type="entry name" value="ArsR-like_HTH"/>
</dbReference>
<evidence type="ECO:0000313" key="4">
    <source>
        <dbReference type="Proteomes" id="UP000831787"/>
    </source>
</evidence>
<evidence type="ECO:0000313" key="3">
    <source>
        <dbReference type="EMBL" id="UOQ44951.1"/>
    </source>
</evidence>
<sequence length="106" mass="12146">MAAAQKHDVYQAIADPTRRKMLKLLAEGNYSITEIAGQFPVSRTAVVKHLQVLSDASLVADRKAGREKIYSLKADELLEVQEWLSFFEQYWDNKLAKLKHIVENEE</sequence>
<organism evidence="3 4">
    <name type="scientific">Halobacillus salinarum</name>
    <dbReference type="NCBI Taxonomy" id="2932257"/>
    <lineage>
        <taxon>Bacteria</taxon>
        <taxon>Bacillati</taxon>
        <taxon>Bacillota</taxon>
        <taxon>Bacilli</taxon>
        <taxon>Bacillales</taxon>
        <taxon>Bacillaceae</taxon>
        <taxon>Halobacillus</taxon>
    </lineage>
</organism>
<dbReference type="NCBIfam" id="NF033788">
    <property type="entry name" value="HTH_metalloreg"/>
    <property type="match status" value="1"/>
</dbReference>
<dbReference type="PANTHER" id="PTHR38600">
    <property type="entry name" value="TRANSCRIPTIONAL REGULATORY PROTEIN"/>
    <property type="match status" value="1"/>
</dbReference>
<dbReference type="Gene3D" id="1.10.10.10">
    <property type="entry name" value="Winged helix-like DNA-binding domain superfamily/Winged helix DNA-binding domain"/>
    <property type="match status" value="1"/>
</dbReference>
<reference evidence="3 4" key="1">
    <citation type="submission" date="2022-04" db="EMBL/GenBank/DDBJ databases">
        <title>Halobacillus sp. isolated from saltern.</title>
        <authorList>
            <person name="Won M."/>
            <person name="Lee C.-M."/>
            <person name="Woen H.-Y."/>
            <person name="Kwon S.-W."/>
        </authorList>
    </citation>
    <scope>NUCLEOTIDE SEQUENCE [LARGE SCALE GENOMIC DNA]</scope>
    <source>
        <strain evidence="3 4">SSBR10-3</strain>
    </source>
</reference>
<dbReference type="RefSeq" id="WP_244711306.1">
    <property type="nucleotide sequence ID" value="NZ_CP095073.1"/>
</dbReference>
<dbReference type="InterPro" id="IPR036390">
    <property type="entry name" value="WH_DNA-bd_sf"/>
</dbReference>
<name>A0ABY4ES42_9BACI</name>
<protein>
    <submittedName>
        <fullName evidence="3">Metalloregulator ArsR/SmtB family transcription factor</fullName>
    </submittedName>
</protein>
<dbReference type="InterPro" id="IPR001845">
    <property type="entry name" value="HTH_ArsR_DNA-bd_dom"/>
</dbReference>
<dbReference type="CDD" id="cd00090">
    <property type="entry name" value="HTH_ARSR"/>
    <property type="match status" value="1"/>
</dbReference>
<dbReference type="Proteomes" id="UP000831787">
    <property type="component" value="Chromosome"/>
</dbReference>
<dbReference type="PROSITE" id="PS50987">
    <property type="entry name" value="HTH_ARSR_2"/>
    <property type="match status" value="1"/>
</dbReference>
<dbReference type="Pfam" id="PF01022">
    <property type="entry name" value="HTH_5"/>
    <property type="match status" value="1"/>
</dbReference>
<accession>A0ABY4ES42</accession>
<keyword evidence="1" id="KW-0238">DNA-binding</keyword>
<dbReference type="PANTHER" id="PTHR38600:SF1">
    <property type="entry name" value="TRANSCRIPTIONAL REGULATORY PROTEIN"/>
    <property type="match status" value="1"/>
</dbReference>